<feature type="region of interest" description="Disordered" evidence="1">
    <location>
        <begin position="73"/>
        <end position="96"/>
    </location>
</feature>
<accession>A0A2N8KYM0</accession>
<evidence type="ECO:0000256" key="1">
    <source>
        <dbReference type="SAM" id="MobiDB-lite"/>
    </source>
</evidence>
<dbReference type="RefSeq" id="WP_102768478.1">
    <property type="nucleotide sequence ID" value="NZ_POSP01000003.1"/>
</dbReference>
<keyword evidence="3" id="KW-1185">Reference proteome</keyword>
<dbReference type="AlphaFoldDB" id="A0A2N8KYM0"/>
<comment type="caution">
    <text evidence="2">The sequence shown here is derived from an EMBL/GenBank/DDBJ whole genome shotgun (WGS) entry which is preliminary data.</text>
</comment>
<evidence type="ECO:0000313" key="2">
    <source>
        <dbReference type="EMBL" id="PND38560.1"/>
    </source>
</evidence>
<evidence type="ECO:0000313" key="3">
    <source>
        <dbReference type="Proteomes" id="UP000235916"/>
    </source>
</evidence>
<proteinExistence type="predicted"/>
<dbReference type="EMBL" id="POSP01000003">
    <property type="protein sequence ID" value="PND38560.1"/>
    <property type="molecule type" value="Genomic_DNA"/>
</dbReference>
<sequence length="186" mass="20140">MKYPRKTDSGREALRLRDPALSARDRQILVLANGERAFQELAGMVGLGGAAAMERLAELGFLSIEWPAATSPSAEVSAAEARPDPQPEAPAPERRSSAAAKMYLIDMLAMIRGPEASTLAALVHGSRSETELLDRLEPVLERIAQLTRPSYALRICQHLQTLLPQSAQARLAALAQGLEQEHLSLP</sequence>
<feature type="compositionally biased region" description="Basic and acidic residues" evidence="1">
    <location>
        <begin position="81"/>
        <end position="96"/>
    </location>
</feature>
<organism evidence="2 3">
    <name type="scientific">Kinneretia aquatilis</name>
    <dbReference type="NCBI Taxonomy" id="2070761"/>
    <lineage>
        <taxon>Bacteria</taxon>
        <taxon>Pseudomonadati</taxon>
        <taxon>Pseudomonadota</taxon>
        <taxon>Betaproteobacteria</taxon>
        <taxon>Burkholderiales</taxon>
        <taxon>Sphaerotilaceae</taxon>
        <taxon>Roseateles</taxon>
    </lineage>
</organism>
<protein>
    <submittedName>
        <fullName evidence="2">Uncharacterized protein</fullName>
    </submittedName>
</protein>
<reference evidence="2 3" key="1">
    <citation type="submission" date="2018-01" db="EMBL/GenBank/DDBJ databases">
        <title>Draft genome sequence of Paucibacter aquatile CR182 isolated from freshwater of the Nakdong River.</title>
        <authorList>
            <person name="Choi A."/>
            <person name="Chung E.J."/>
        </authorList>
    </citation>
    <scope>NUCLEOTIDE SEQUENCE [LARGE SCALE GENOMIC DNA]</scope>
    <source>
        <strain evidence="2 3">CR182</strain>
    </source>
</reference>
<dbReference type="Proteomes" id="UP000235916">
    <property type="component" value="Unassembled WGS sequence"/>
</dbReference>
<name>A0A2N8KYM0_9BURK</name>
<gene>
    <name evidence="2" type="ORF">C1O66_14190</name>
</gene>